<dbReference type="OrthoDB" id="6198205at2"/>
<dbReference type="InterPro" id="IPR050706">
    <property type="entry name" value="Cyclic-di-GMP_PDE-like"/>
</dbReference>
<keyword evidence="11" id="KW-0808">Transferase</keyword>
<keyword evidence="7 8" id="KW-0472">Membrane</keyword>
<keyword evidence="2" id="KW-0813">Transport</keyword>
<dbReference type="Gene3D" id="3.20.20.450">
    <property type="entry name" value="EAL domain"/>
    <property type="match status" value="1"/>
</dbReference>
<evidence type="ECO:0000313" key="11">
    <source>
        <dbReference type="EMBL" id="CCO57600.1"/>
    </source>
</evidence>
<feature type="domain" description="PTS EIIC type-3" evidence="10">
    <location>
        <begin position="1"/>
        <end position="363"/>
    </location>
</feature>
<dbReference type="SMART" id="SM00052">
    <property type="entry name" value="EAL"/>
    <property type="match status" value="1"/>
</dbReference>
<protein>
    <submittedName>
        <fullName evidence="11">Putative Phosphotransferase system cellobiose-specific component IIC fused with EAL domain</fullName>
    </submittedName>
</protein>
<keyword evidence="5 8" id="KW-0812">Transmembrane</keyword>
<dbReference type="InterPro" id="IPR003352">
    <property type="entry name" value="PTS_EIIC"/>
</dbReference>
<keyword evidence="6 8" id="KW-1133">Transmembrane helix</keyword>
<accession>U4JXE7</accession>
<evidence type="ECO:0000256" key="5">
    <source>
        <dbReference type="ARBA" id="ARBA00022692"/>
    </source>
</evidence>
<feature type="transmembrane region" description="Helical" evidence="8">
    <location>
        <begin position="342"/>
        <end position="363"/>
    </location>
</feature>
<dbReference type="InterPro" id="IPR001633">
    <property type="entry name" value="EAL_dom"/>
</dbReference>
<reference evidence="11 12" key="1">
    <citation type="journal article" date="2013" name="ISME J.">
        <title>Comparative genomics of pathogenic lineages of Vibrio nigripulchritudo identifies virulence-associated traits.</title>
        <authorList>
            <person name="Goudenege D."/>
            <person name="Labreuche Y."/>
            <person name="Krin E."/>
            <person name="Ansquer D."/>
            <person name="Mangenot S."/>
            <person name="Calteau A."/>
            <person name="Medigue C."/>
            <person name="Mazel D."/>
            <person name="Polz M.F."/>
            <person name="Le Roux F."/>
        </authorList>
    </citation>
    <scope>NUCLEOTIDE SEQUENCE [LARGE SCALE GENOMIC DNA]</scope>
    <source>
        <strain evidence="12">SnF1</strain>
    </source>
</reference>
<dbReference type="RefSeq" id="WP_022550514.1">
    <property type="nucleotide sequence ID" value="NC_022528.1"/>
</dbReference>
<feature type="transmembrane region" description="Helical" evidence="8">
    <location>
        <begin position="210"/>
        <end position="226"/>
    </location>
</feature>
<dbReference type="InterPro" id="IPR004501">
    <property type="entry name" value="PTS_EIIC_3"/>
</dbReference>
<feature type="domain" description="EAL" evidence="9">
    <location>
        <begin position="404"/>
        <end position="653"/>
    </location>
</feature>
<dbReference type="STRING" id="28173.VIBNI_A1473"/>
<feature type="transmembrane region" description="Helical" evidence="8">
    <location>
        <begin position="238"/>
        <end position="257"/>
    </location>
</feature>
<dbReference type="KEGG" id="vni:VIBNI_A1473"/>
<dbReference type="AlphaFoldDB" id="U4JXE7"/>
<feature type="transmembrane region" description="Helical" evidence="8">
    <location>
        <begin position="12"/>
        <end position="35"/>
    </location>
</feature>
<feature type="transmembrane region" description="Helical" evidence="8">
    <location>
        <begin position="149"/>
        <end position="170"/>
    </location>
</feature>
<dbReference type="EMBL" id="FO203526">
    <property type="protein sequence ID" value="CCO57600.1"/>
    <property type="molecule type" value="Genomic_DNA"/>
</dbReference>
<gene>
    <name evidence="11" type="ORF">VIBNI_A1473</name>
</gene>
<dbReference type="CDD" id="cd01948">
    <property type="entry name" value="EAL"/>
    <property type="match status" value="1"/>
</dbReference>
<evidence type="ECO:0000259" key="9">
    <source>
        <dbReference type="PROSITE" id="PS50883"/>
    </source>
</evidence>
<evidence type="ECO:0000259" key="10">
    <source>
        <dbReference type="PROSITE" id="PS51105"/>
    </source>
</evidence>
<keyword evidence="3" id="KW-1003">Cell membrane</keyword>
<evidence type="ECO:0000256" key="1">
    <source>
        <dbReference type="ARBA" id="ARBA00004651"/>
    </source>
</evidence>
<dbReference type="Pfam" id="PF00563">
    <property type="entry name" value="EAL"/>
    <property type="match status" value="1"/>
</dbReference>
<feature type="transmembrane region" description="Helical" evidence="8">
    <location>
        <begin position="79"/>
        <end position="96"/>
    </location>
</feature>
<dbReference type="Proteomes" id="UP000016895">
    <property type="component" value="Chromosome 1"/>
</dbReference>
<evidence type="ECO:0000256" key="8">
    <source>
        <dbReference type="SAM" id="Phobius"/>
    </source>
</evidence>
<dbReference type="GO" id="GO:0071111">
    <property type="term" value="F:cyclic-guanylate-specific phosphodiesterase activity"/>
    <property type="evidence" value="ECO:0007669"/>
    <property type="project" value="InterPro"/>
</dbReference>
<dbReference type="GO" id="GO:0005886">
    <property type="term" value="C:plasma membrane"/>
    <property type="evidence" value="ECO:0007669"/>
    <property type="project" value="UniProtKB-SubCell"/>
</dbReference>
<dbReference type="PANTHER" id="PTHR33121:SF70">
    <property type="entry name" value="SIGNALING PROTEIN YKOW"/>
    <property type="match status" value="1"/>
</dbReference>
<dbReference type="PROSITE" id="PS51105">
    <property type="entry name" value="PTS_EIIC_TYPE_3"/>
    <property type="match status" value="1"/>
</dbReference>
<evidence type="ECO:0000256" key="7">
    <source>
        <dbReference type="ARBA" id="ARBA00023136"/>
    </source>
</evidence>
<keyword evidence="4" id="KW-0762">Sugar transport</keyword>
<evidence type="ECO:0000256" key="2">
    <source>
        <dbReference type="ARBA" id="ARBA00022448"/>
    </source>
</evidence>
<dbReference type="eggNOG" id="COG1455">
    <property type="taxonomic scope" value="Bacteria"/>
</dbReference>
<dbReference type="PATRIC" id="fig|1260221.3.peg.1413"/>
<sequence length="667" mass="75600">MKAIFQIILSSFRAAMVSLIPYLFFRSAWIIFIVVNNNYSLIPYEDIATIDILLGKIFPVLLTCTLAYHLSFHFFDERLLVTSLAITMFLVFSGYITKTDGGLVISDAFVLDDAILIPVLVCLGYFLVNRYMKYKLIRTRVVNPILEGAINGMMPHLLVFLVIGAVYFLLEQTSIHSVIEMIAGWPVWIQAYFHTLIIHVIWLTGVHGAAAYYTFFDSSFVSEIYVSNMSFSMFFDVFVIYGGAGSTWALIIAIMLFSNMKFARTLAKISIPFAIINVNELLVFGLPIIFNPILAIPFVLVPLVNHLFAQVYLSLVDVIVIRDSIEWVTPSLLDSYLVTGGNVKAILLQVLIISLDVMLYMPFVRKYSNTSNDSLLNTLIRKLRFSYAVPVQKEVSFLGMHNELVEQQDKLNKSLKDILAGELRIYYQPQFESKTLQMIGVESLLRLESDQSLNSPDFIRHFENAKIGEYIDKWVVDTVESDVKTHPVFSNFALKVSLNLNVDSLGDKQFINDLIKKMSGYPVCFEITETIYSQNVELVSESVRMLREAGFLVAIDDFGTGYSSLSMLSALDADIIKLDRLFLKQANTVKGKELYRSMISTLKRLGFVVVSEGIETEEELEFVQSCNADVLQGYYFSRAINVDELEQYFNDEEALGHAPQQHFTITS</sequence>
<dbReference type="PANTHER" id="PTHR33121">
    <property type="entry name" value="CYCLIC DI-GMP PHOSPHODIESTERASE PDEF"/>
    <property type="match status" value="1"/>
</dbReference>
<dbReference type="GO" id="GO:0009401">
    <property type="term" value="P:phosphoenolpyruvate-dependent sugar phosphotransferase system"/>
    <property type="evidence" value="ECO:0007669"/>
    <property type="project" value="InterPro"/>
</dbReference>
<dbReference type="Pfam" id="PF02378">
    <property type="entry name" value="PTS_EIIC"/>
    <property type="match status" value="1"/>
</dbReference>
<proteinExistence type="predicted"/>
<feature type="transmembrane region" description="Helical" evidence="8">
    <location>
        <begin position="108"/>
        <end position="128"/>
    </location>
</feature>
<feature type="transmembrane region" description="Helical" evidence="8">
    <location>
        <begin position="182"/>
        <end position="203"/>
    </location>
</feature>
<dbReference type="GO" id="GO:0008982">
    <property type="term" value="F:protein-N(PI)-phosphohistidine-sugar phosphotransferase activity"/>
    <property type="evidence" value="ECO:0007669"/>
    <property type="project" value="InterPro"/>
</dbReference>
<evidence type="ECO:0000313" key="12">
    <source>
        <dbReference type="Proteomes" id="UP000016895"/>
    </source>
</evidence>
<name>U4JXE7_9VIBR</name>
<dbReference type="eggNOG" id="COG2200">
    <property type="taxonomic scope" value="Bacteria"/>
</dbReference>
<dbReference type="SUPFAM" id="SSF141868">
    <property type="entry name" value="EAL domain-like"/>
    <property type="match status" value="1"/>
</dbReference>
<evidence type="ECO:0000256" key="6">
    <source>
        <dbReference type="ARBA" id="ARBA00022989"/>
    </source>
</evidence>
<evidence type="ECO:0000256" key="4">
    <source>
        <dbReference type="ARBA" id="ARBA00022597"/>
    </source>
</evidence>
<feature type="transmembrane region" description="Helical" evidence="8">
    <location>
        <begin position="47"/>
        <end position="67"/>
    </location>
</feature>
<dbReference type="InterPro" id="IPR035919">
    <property type="entry name" value="EAL_sf"/>
</dbReference>
<dbReference type="PROSITE" id="PS50883">
    <property type="entry name" value="EAL"/>
    <property type="match status" value="1"/>
</dbReference>
<comment type="subcellular location">
    <subcellularLocation>
        <location evidence="1">Cell membrane</location>
        <topology evidence="1">Multi-pass membrane protein</topology>
    </subcellularLocation>
</comment>
<evidence type="ECO:0000256" key="3">
    <source>
        <dbReference type="ARBA" id="ARBA00022475"/>
    </source>
</evidence>
<organism evidence="11 12">
    <name type="scientific">Vibrio nigripulchritudo</name>
    <dbReference type="NCBI Taxonomy" id="28173"/>
    <lineage>
        <taxon>Bacteria</taxon>
        <taxon>Pseudomonadati</taxon>
        <taxon>Pseudomonadota</taxon>
        <taxon>Gammaproteobacteria</taxon>
        <taxon>Vibrionales</taxon>
        <taxon>Vibrionaceae</taxon>
        <taxon>Vibrio</taxon>
    </lineage>
</organism>
<keyword evidence="12" id="KW-1185">Reference proteome</keyword>